<reference evidence="2" key="1">
    <citation type="submission" date="2014-09" db="EMBL/GenBank/DDBJ databases">
        <authorList>
            <person name="Mudge J."/>
            <person name="Ramaraj T."/>
            <person name="Lindquist I.E."/>
            <person name="Bharti A.K."/>
            <person name="Sundararajan A."/>
            <person name="Cameron C.T."/>
            <person name="Woodward J.E."/>
            <person name="May G.D."/>
            <person name="Brubaker C."/>
            <person name="Broadhvest J."/>
            <person name="Wilkins T.A."/>
        </authorList>
    </citation>
    <scope>NUCLEOTIDE SEQUENCE</scope>
    <source>
        <strain evidence="2">cv. AKA8401</strain>
    </source>
</reference>
<evidence type="ECO:0000313" key="1">
    <source>
        <dbReference type="EMBL" id="KHG12603.1"/>
    </source>
</evidence>
<name>A0A0B0NDG4_GOSAR</name>
<evidence type="ECO:0000313" key="2">
    <source>
        <dbReference type="Proteomes" id="UP000032142"/>
    </source>
</evidence>
<gene>
    <name evidence="1" type="ORF">F383_17739</name>
</gene>
<organism evidence="1 2">
    <name type="scientific">Gossypium arboreum</name>
    <name type="common">Tree cotton</name>
    <name type="synonym">Gossypium nanking</name>
    <dbReference type="NCBI Taxonomy" id="29729"/>
    <lineage>
        <taxon>Eukaryota</taxon>
        <taxon>Viridiplantae</taxon>
        <taxon>Streptophyta</taxon>
        <taxon>Embryophyta</taxon>
        <taxon>Tracheophyta</taxon>
        <taxon>Spermatophyta</taxon>
        <taxon>Magnoliopsida</taxon>
        <taxon>eudicotyledons</taxon>
        <taxon>Gunneridae</taxon>
        <taxon>Pentapetalae</taxon>
        <taxon>rosids</taxon>
        <taxon>malvids</taxon>
        <taxon>Malvales</taxon>
        <taxon>Malvaceae</taxon>
        <taxon>Malvoideae</taxon>
        <taxon>Gossypium</taxon>
    </lineage>
</organism>
<protein>
    <submittedName>
        <fullName evidence="1">Uncharacterized protein</fullName>
    </submittedName>
</protein>
<dbReference type="Proteomes" id="UP000032142">
    <property type="component" value="Unassembled WGS sequence"/>
</dbReference>
<sequence>MANLIFSR</sequence>
<accession>A0A0B0NDG4</accession>
<proteinExistence type="predicted"/>
<dbReference type="EMBL" id="KN397956">
    <property type="protein sequence ID" value="KHG12603.1"/>
    <property type="molecule type" value="Genomic_DNA"/>
</dbReference>
<keyword evidence="2" id="KW-1185">Reference proteome</keyword>